<dbReference type="InterPro" id="IPR055166">
    <property type="entry name" value="Transc_reg_Sar_Rot_HTH"/>
</dbReference>
<comment type="caution">
    <text evidence="7">The sequence shown here is derived from an EMBL/GenBank/DDBJ whole genome shotgun (WGS) entry which is preliminary data.</text>
</comment>
<dbReference type="Gene3D" id="1.10.10.10">
    <property type="entry name" value="Winged helix-like DNA-binding domain superfamily/Winged helix DNA-binding domain"/>
    <property type="match status" value="1"/>
</dbReference>
<gene>
    <name evidence="7" type="ORF">DJ018_09110</name>
</gene>
<evidence type="ECO:0000313" key="7">
    <source>
        <dbReference type="EMBL" id="RAK58049.1"/>
    </source>
</evidence>
<evidence type="ECO:0000256" key="5">
    <source>
        <dbReference type="ARBA" id="ARBA00023163"/>
    </source>
</evidence>
<name>A0A328AU02_9CAUL</name>
<dbReference type="AlphaFoldDB" id="A0A328AU02"/>
<keyword evidence="4" id="KW-0238">DNA-binding</keyword>
<dbReference type="GO" id="GO:0006950">
    <property type="term" value="P:response to stress"/>
    <property type="evidence" value="ECO:0007669"/>
    <property type="project" value="TreeGrafter"/>
</dbReference>
<sequence>MTKSEGPIGLEDQVCFGVYSAGIAIQRAYKPLLDQLGITYPQYLVLNLLWRQDAQTVGRLADQLALESSTLTPLLKRLEGAGLVRRERNPADERQVHIALTEAGRALRTRASCLGERLLAASQMSIAELSELNRSVRKLRDRIYADIGGWTPDTPA</sequence>
<dbReference type="OrthoDB" id="9806864at2"/>
<evidence type="ECO:0000259" key="6">
    <source>
        <dbReference type="PROSITE" id="PS50995"/>
    </source>
</evidence>
<dbReference type="GO" id="GO:0005737">
    <property type="term" value="C:cytoplasm"/>
    <property type="evidence" value="ECO:0007669"/>
    <property type="project" value="UniProtKB-SubCell"/>
</dbReference>
<keyword evidence="2" id="KW-0963">Cytoplasm</keyword>
<comment type="subcellular location">
    <subcellularLocation>
        <location evidence="1">Cytoplasm</location>
    </subcellularLocation>
</comment>
<dbReference type="InterPro" id="IPR039422">
    <property type="entry name" value="MarR/SlyA-like"/>
</dbReference>
<dbReference type="SUPFAM" id="SSF46785">
    <property type="entry name" value="Winged helix' DNA-binding domain"/>
    <property type="match status" value="1"/>
</dbReference>
<dbReference type="InterPro" id="IPR000835">
    <property type="entry name" value="HTH_MarR-typ"/>
</dbReference>
<dbReference type="GO" id="GO:0003677">
    <property type="term" value="F:DNA binding"/>
    <property type="evidence" value="ECO:0007669"/>
    <property type="project" value="UniProtKB-KW"/>
</dbReference>
<feature type="domain" description="HTH marR-type" evidence="6">
    <location>
        <begin position="11"/>
        <end position="141"/>
    </location>
</feature>
<dbReference type="SMART" id="SM00347">
    <property type="entry name" value="HTH_MARR"/>
    <property type="match status" value="1"/>
</dbReference>
<dbReference type="Pfam" id="PF22381">
    <property type="entry name" value="Staph_reg_Sar_Rot"/>
    <property type="match status" value="1"/>
</dbReference>
<dbReference type="GO" id="GO:0003700">
    <property type="term" value="F:DNA-binding transcription factor activity"/>
    <property type="evidence" value="ECO:0007669"/>
    <property type="project" value="InterPro"/>
</dbReference>
<reference evidence="8" key="1">
    <citation type="submission" date="2018-05" db="EMBL/GenBank/DDBJ databases">
        <authorList>
            <person name="Li X."/>
        </authorList>
    </citation>
    <scope>NUCLEOTIDE SEQUENCE [LARGE SCALE GENOMIC DNA]</scope>
    <source>
        <strain evidence="8">YIM 73061</strain>
    </source>
</reference>
<evidence type="ECO:0000256" key="1">
    <source>
        <dbReference type="ARBA" id="ARBA00004496"/>
    </source>
</evidence>
<dbReference type="EMBL" id="QFYR01000001">
    <property type="protein sequence ID" value="RAK58049.1"/>
    <property type="molecule type" value="Genomic_DNA"/>
</dbReference>
<keyword evidence="8" id="KW-1185">Reference proteome</keyword>
<dbReference type="InterPro" id="IPR036388">
    <property type="entry name" value="WH-like_DNA-bd_sf"/>
</dbReference>
<keyword evidence="5" id="KW-0804">Transcription</keyword>
<proteinExistence type="predicted"/>
<accession>A0A328AU02</accession>
<dbReference type="PANTHER" id="PTHR33164">
    <property type="entry name" value="TRANSCRIPTIONAL REGULATOR, MARR FAMILY"/>
    <property type="match status" value="1"/>
</dbReference>
<dbReference type="RefSeq" id="WP_111514499.1">
    <property type="nucleotide sequence ID" value="NZ_QFYR01000001.1"/>
</dbReference>
<protein>
    <submittedName>
        <fullName evidence="7">MarR family transcriptional regulator</fullName>
    </submittedName>
</protein>
<dbReference type="FunFam" id="1.10.10.10:FF:000163">
    <property type="entry name" value="MarR family transcriptional regulator"/>
    <property type="match status" value="1"/>
</dbReference>
<keyword evidence="3" id="KW-0805">Transcription regulation</keyword>
<dbReference type="CDD" id="cd00090">
    <property type="entry name" value="HTH_ARSR"/>
    <property type="match status" value="1"/>
</dbReference>
<dbReference type="PROSITE" id="PS50995">
    <property type="entry name" value="HTH_MARR_2"/>
    <property type="match status" value="1"/>
</dbReference>
<evidence type="ECO:0000256" key="4">
    <source>
        <dbReference type="ARBA" id="ARBA00023125"/>
    </source>
</evidence>
<organism evidence="7 8">
    <name type="scientific">Phenylobacterium deserti</name>
    <dbReference type="NCBI Taxonomy" id="1914756"/>
    <lineage>
        <taxon>Bacteria</taxon>
        <taxon>Pseudomonadati</taxon>
        <taxon>Pseudomonadota</taxon>
        <taxon>Alphaproteobacteria</taxon>
        <taxon>Caulobacterales</taxon>
        <taxon>Caulobacteraceae</taxon>
        <taxon>Phenylobacterium</taxon>
    </lineage>
</organism>
<dbReference type="PRINTS" id="PR00598">
    <property type="entry name" value="HTHMARR"/>
</dbReference>
<evidence type="ECO:0000256" key="2">
    <source>
        <dbReference type="ARBA" id="ARBA00022490"/>
    </source>
</evidence>
<evidence type="ECO:0000256" key="3">
    <source>
        <dbReference type="ARBA" id="ARBA00023015"/>
    </source>
</evidence>
<dbReference type="InterPro" id="IPR011991">
    <property type="entry name" value="ArsR-like_HTH"/>
</dbReference>
<dbReference type="Proteomes" id="UP000249725">
    <property type="component" value="Unassembled WGS sequence"/>
</dbReference>
<dbReference type="InterPro" id="IPR036390">
    <property type="entry name" value="WH_DNA-bd_sf"/>
</dbReference>
<evidence type="ECO:0000313" key="8">
    <source>
        <dbReference type="Proteomes" id="UP000249725"/>
    </source>
</evidence>
<dbReference type="PANTHER" id="PTHR33164:SF5">
    <property type="entry name" value="ORGANIC HYDROPEROXIDE RESISTANCE TRANSCRIPTIONAL REGULATOR"/>
    <property type="match status" value="1"/>
</dbReference>